<keyword evidence="3" id="KW-1185">Reference proteome</keyword>
<evidence type="ECO:0000256" key="1">
    <source>
        <dbReference type="SAM" id="MobiDB-lite"/>
    </source>
</evidence>
<feature type="region of interest" description="Disordered" evidence="1">
    <location>
        <begin position="236"/>
        <end position="286"/>
    </location>
</feature>
<feature type="region of interest" description="Disordered" evidence="1">
    <location>
        <begin position="435"/>
        <end position="486"/>
    </location>
</feature>
<dbReference type="AlphaFoldDB" id="A0A4C1YLX1"/>
<feature type="compositionally biased region" description="Polar residues" evidence="1">
    <location>
        <begin position="237"/>
        <end position="250"/>
    </location>
</feature>
<organism evidence="2 3">
    <name type="scientific">Eumeta variegata</name>
    <name type="common">Bagworm moth</name>
    <name type="synonym">Eumeta japonica</name>
    <dbReference type="NCBI Taxonomy" id="151549"/>
    <lineage>
        <taxon>Eukaryota</taxon>
        <taxon>Metazoa</taxon>
        <taxon>Ecdysozoa</taxon>
        <taxon>Arthropoda</taxon>
        <taxon>Hexapoda</taxon>
        <taxon>Insecta</taxon>
        <taxon>Pterygota</taxon>
        <taxon>Neoptera</taxon>
        <taxon>Endopterygota</taxon>
        <taxon>Lepidoptera</taxon>
        <taxon>Glossata</taxon>
        <taxon>Ditrysia</taxon>
        <taxon>Tineoidea</taxon>
        <taxon>Psychidae</taxon>
        <taxon>Oiketicinae</taxon>
        <taxon>Eumeta</taxon>
    </lineage>
</organism>
<feature type="compositionally biased region" description="Low complexity" evidence="1">
    <location>
        <begin position="507"/>
        <end position="528"/>
    </location>
</feature>
<feature type="region of interest" description="Disordered" evidence="1">
    <location>
        <begin position="124"/>
        <end position="164"/>
    </location>
</feature>
<protein>
    <submittedName>
        <fullName evidence="2">Uncharacterized protein</fullName>
    </submittedName>
</protein>
<sequence>MYRIYRACRTPHETLPHNPRLMRWAGLTLLDPTFLSSACQFHTVAPLSTFRLPAARARRAATCVNTPRGLAPHQRYGESVSCVISNVNFGLSLSTLTYSSKALLLYNRERTRSGRWSRAALRPTPSASQYGESVRGAVTVGEKKKPPSGGAARRRAGGGAGGSTHAVDASAVLYRMSSSRKKIAGNATAIGCLPEFRAREGKTAATEFIVERDINTGTHFYVSRQGLDLNAPHGSGSIVNNTNQTTGSVHSKSRLGRYRIDDDGGKPSDAGGLASRPTKRLRDGPVKGLYSKKSLQKCGQHVGAGAEVRRGRRAAGGGALHCCYQPLSPLTGFSRAYIPPGAGRAGAARGRDFHARGGWFKAFRELGTTGERQGKFYWVRAAFAAEKFAGFIKKVMHTIIQSRTPRPAIESSTHRVNIRVPYVFQVVGADVVERLHNGGGRRSGPLHNPDLSGRDHSTKTSGGNGRTEKKKQQKEPLQHKHHDNFTVFHLRCAHDRVRSTNGRGREPSLLAPLAAAPGATRRASTPRAEGWGVPRREVEA</sequence>
<name>A0A4C1YLX1_EUMVA</name>
<proteinExistence type="predicted"/>
<reference evidence="2 3" key="1">
    <citation type="journal article" date="2019" name="Commun. Biol.">
        <title>The bagworm genome reveals a unique fibroin gene that provides high tensile strength.</title>
        <authorList>
            <person name="Kono N."/>
            <person name="Nakamura H."/>
            <person name="Ohtoshi R."/>
            <person name="Tomita M."/>
            <person name="Numata K."/>
            <person name="Arakawa K."/>
        </authorList>
    </citation>
    <scope>NUCLEOTIDE SEQUENCE [LARGE SCALE GENOMIC DNA]</scope>
</reference>
<dbReference type="Proteomes" id="UP000299102">
    <property type="component" value="Unassembled WGS sequence"/>
</dbReference>
<gene>
    <name evidence="2" type="ORF">EVAR_34754_1</name>
</gene>
<accession>A0A4C1YLX1</accession>
<dbReference type="EMBL" id="BGZK01001247">
    <property type="protein sequence ID" value="GBP75387.1"/>
    <property type="molecule type" value="Genomic_DNA"/>
</dbReference>
<feature type="region of interest" description="Disordered" evidence="1">
    <location>
        <begin position="498"/>
        <end position="540"/>
    </location>
</feature>
<evidence type="ECO:0000313" key="2">
    <source>
        <dbReference type="EMBL" id="GBP75387.1"/>
    </source>
</evidence>
<evidence type="ECO:0000313" key="3">
    <source>
        <dbReference type="Proteomes" id="UP000299102"/>
    </source>
</evidence>
<comment type="caution">
    <text evidence="2">The sequence shown here is derived from an EMBL/GenBank/DDBJ whole genome shotgun (WGS) entry which is preliminary data.</text>
</comment>